<gene>
    <name evidence="4" type="ORF">PXH66_15380</name>
</gene>
<proteinExistence type="inferred from homology"/>
<dbReference type="Proteomes" id="UP001218638">
    <property type="component" value="Chromosome"/>
</dbReference>
<dbReference type="SMART" id="SM00822">
    <property type="entry name" value="PKS_KR"/>
    <property type="match status" value="1"/>
</dbReference>
<dbReference type="InterPro" id="IPR036291">
    <property type="entry name" value="NAD(P)-bd_dom_sf"/>
</dbReference>
<dbReference type="CDD" id="cd05233">
    <property type="entry name" value="SDR_c"/>
    <property type="match status" value="1"/>
</dbReference>
<reference evidence="4" key="1">
    <citation type="submission" date="2023-03" db="EMBL/GenBank/DDBJ databases">
        <title>Lomoglobus Profundus gen. nov., sp. nov., a novel member of the phylum Verrucomicrobia, isolated from deep-marine sediment of South China Sea.</title>
        <authorList>
            <person name="Ahmad T."/>
            <person name="Ishaq S.E."/>
            <person name="Wang F."/>
        </authorList>
    </citation>
    <scope>NUCLEOTIDE SEQUENCE</scope>
    <source>
        <strain evidence="4">LMO-M01</strain>
    </source>
</reference>
<dbReference type="PANTHER" id="PTHR43639:SF1">
    <property type="entry name" value="SHORT-CHAIN DEHYDROGENASE_REDUCTASE FAMILY PROTEIN"/>
    <property type="match status" value="1"/>
</dbReference>
<dbReference type="PRINTS" id="PR00081">
    <property type="entry name" value="GDHRDH"/>
</dbReference>
<dbReference type="PRINTS" id="PR00080">
    <property type="entry name" value="SDRFAMILY"/>
</dbReference>
<organism evidence="4 5">
    <name type="scientific">Synoicihabitans lomoniglobus</name>
    <dbReference type="NCBI Taxonomy" id="2909285"/>
    <lineage>
        <taxon>Bacteria</taxon>
        <taxon>Pseudomonadati</taxon>
        <taxon>Verrucomicrobiota</taxon>
        <taxon>Opitutia</taxon>
        <taxon>Opitutales</taxon>
        <taxon>Opitutaceae</taxon>
        <taxon>Synoicihabitans</taxon>
    </lineage>
</organism>
<sequence length="249" mass="26044">MNAFSLKSGAALVTGSSQGIGLAIAQAIHAAGARVVFHGKTDPAPAMPAGSAWLTGDLLAKDGAEKLVRDAFAAAPDLNLLVCNAGSFFDAPFLEMDDERWDRTMDLNVRANYFVAQAFARELVARERPGSIVTTCSTNGFQSEADSTAYDTSKGALVMMTRSLAHSLAPHRIRVNGIAPGLIHTPLTASLKGTPQETHYEKKILLGRLGSAEDCAGAAVFLLSSAASYITGQIIVVDGGLTVGQIGRL</sequence>
<keyword evidence="2" id="KW-0560">Oxidoreductase</keyword>
<dbReference type="SUPFAM" id="SSF51735">
    <property type="entry name" value="NAD(P)-binding Rossmann-fold domains"/>
    <property type="match status" value="1"/>
</dbReference>
<feature type="domain" description="Ketoreductase" evidence="3">
    <location>
        <begin position="9"/>
        <end position="181"/>
    </location>
</feature>
<dbReference type="KEGG" id="slom:PXH66_15380"/>
<protein>
    <submittedName>
        <fullName evidence="4">SDR family NAD(P)-dependent oxidoreductase</fullName>
    </submittedName>
</protein>
<dbReference type="PANTHER" id="PTHR43639">
    <property type="entry name" value="OXIDOREDUCTASE, SHORT-CHAIN DEHYDROGENASE/REDUCTASE FAMILY (AFU_ORTHOLOGUE AFUA_5G02870)"/>
    <property type="match status" value="1"/>
</dbReference>
<evidence type="ECO:0000259" key="3">
    <source>
        <dbReference type="SMART" id="SM00822"/>
    </source>
</evidence>
<dbReference type="FunFam" id="3.40.50.720:FF:000084">
    <property type="entry name" value="Short-chain dehydrogenase reductase"/>
    <property type="match status" value="1"/>
</dbReference>
<accession>A0AAE9ZT98</accession>
<name>A0AAE9ZT98_9BACT</name>
<evidence type="ECO:0000313" key="5">
    <source>
        <dbReference type="Proteomes" id="UP001218638"/>
    </source>
</evidence>
<comment type="similarity">
    <text evidence="1">Belongs to the short-chain dehydrogenases/reductases (SDR) family.</text>
</comment>
<keyword evidence="5" id="KW-1185">Reference proteome</keyword>
<dbReference type="InterPro" id="IPR002347">
    <property type="entry name" value="SDR_fam"/>
</dbReference>
<evidence type="ECO:0000256" key="2">
    <source>
        <dbReference type="ARBA" id="ARBA00023002"/>
    </source>
</evidence>
<dbReference type="AlphaFoldDB" id="A0AAE9ZT98"/>
<dbReference type="Pfam" id="PF13561">
    <property type="entry name" value="adh_short_C2"/>
    <property type="match status" value="1"/>
</dbReference>
<dbReference type="InterPro" id="IPR057326">
    <property type="entry name" value="KR_dom"/>
</dbReference>
<evidence type="ECO:0000256" key="1">
    <source>
        <dbReference type="ARBA" id="ARBA00006484"/>
    </source>
</evidence>
<dbReference type="GO" id="GO:0016491">
    <property type="term" value="F:oxidoreductase activity"/>
    <property type="evidence" value="ECO:0007669"/>
    <property type="project" value="UniProtKB-KW"/>
</dbReference>
<dbReference type="RefSeq" id="WP_330929924.1">
    <property type="nucleotide sequence ID" value="NZ_CP119075.1"/>
</dbReference>
<evidence type="ECO:0000313" key="4">
    <source>
        <dbReference type="EMBL" id="WED63717.1"/>
    </source>
</evidence>
<dbReference type="Gene3D" id="3.40.50.720">
    <property type="entry name" value="NAD(P)-binding Rossmann-like Domain"/>
    <property type="match status" value="1"/>
</dbReference>
<dbReference type="EMBL" id="CP119075">
    <property type="protein sequence ID" value="WED63717.1"/>
    <property type="molecule type" value="Genomic_DNA"/>
</dbReference>